<comment type="caution">
    <text evidence="2">The sequence shown here is derived from an EMBL/GenBank/DDBJ whole genome shotgun (WGS) entry which is preliminary data.</text>
</comment>
<evidence type="ECO:0000256" key="1">
    <source>
        <dbReference type="SAM" id="MobiDB-lite"/>
    </source>
</evidence>
<reference evidence="2" key="1">
    <citation type="submission" date="2023-06" db="EMBL/GenBank/DDBJ databases">
        <authorList>
            <consortium name="Lawrence Berkeley National Laboratory"/>
            <person name="Ahrendt S."/>
            <person name="Sahu N."/>
            <person name="Indic B."/>
            <person name="Wong-Bajracharya J."/>
            <person name="Merenyi Z."/>
            <person name="Ke H.-M."/>
            <person name="Monk M."/>
            <person name="Kocsube S."/>
            <person name="Drula E."/>
            <person name="Lipzen A."/>
            <person name="Balint B."/>
            <person name="Henrissat B."/>
            <person name="Andreopoulos B."/>
            <person name="Martin F.M."/>
            <person name="Harder C.B."/>
            <person name="Rigling D."/>
            <person name="Ford K.L."/>
            <person name="Foster G.D."/>
            <person name="Pangilinan J."/>
            <person name="Papanicolaou A."/>
            <person name="Barry K."/>
            <person name="LaButti K."/>
            <person name="Viragh M."/>
            <person name="Koriabine M."/>
            <person name="Yan M."/>
            <person name="Riley R."/>
            <person name="Champramary S."/>
            <person name="Plett K.L."/>
            <person name="Tsai I.J."/>
            <person name="Slot J."/>
            <person name="Sipos G."/>
            <person name="Plett J."/>
            <person name="Nagy L.G."/>
            <person name="Grigoriev I.V."/>
        </authorList>
    </citation>
    <scope>NUCLEOTIDE SEQUENCE</scope>
    <source>
        <strain evidence="2">HWK02</strain>
    </source>
</reference>
<evidence type="ECO:0000313" key="2">
    <source>
        <dbReference type="EMBL" id="KAK0505549.1"/>
    </source>
</evidence>
<gene>
    <name evidence="2" type="ORF">EDD18DRAFT_1400063</name>
</gene>
<name>A0AA39QPN3_9AGAR</name>
<protein>
    <submittedName>
        <fullName evidence="2">Uncharacterized protein</fullName>
    </submittedName>
</protein>
<accession>A0AA39QPN3</accession>
<sequence>MSQRDLQRMPVQPFPAGNGSHQSRHELEPCVALALVDPALKANTIDVLTFHSSFRYRIQAPEPFGNDGHEDLHGDLARITPPNSTFILTPSGRLDIALHIIPPRASRASFRPTSARHVCITPEAFFIASAEFGQEIEYW</sequence>
<organism evidence="2 3">
    <name type="scientific">Armillaria luteobubalina</name>
    <dbReference type="NCBI Taxonomy" id="153913"/>
    <lineage>
        <taxon>Eukaryota</taxon>
        <taxon>Fungi</taxon>
        <taxon>Dikarya</taxon>
        <taxon>Basidiomycota</taxon>
        <taxon>Agaricomycotina</taxon>
        <taxon>Agaricomycetes</taxon>
        <taxon>Agaricomycetidae</taxon>
        <taxon>Agaricales</taxon>
        <taxon>Marasmiineae</taxon>
        <taxon>Physalacriaceae</taxon>
        <taxon>Armillaria</taxon>
    </lineage>
</organism>
<feature type="region of interest" description="Disordered" evidence="1">
    <location>
        <begin position="1"/>
        <end position="23"/>
    </location>
</feature>
<evidence type="ECO:0000313" key="3">
    <source>
        <dbReference type="Proteomes" id="UP001175228"/>
    </source>
</evidence>
<keyword evidence="3" id="KW-1185">Reference proteome</keyword>
<dbReference type="Proteomes" id="UP001175228">
    <property type="component" value="Unassembled WGS sequence"/>
</dbReference>
<dbReference type="AlphaFoldDB" id="A0AA39QPN3"/>
<dbReference type="EMBL" id="JAUEPU010000002">
    <property type="protein sequence ID" value="KAK0505549.1"/>
    <property type="molecule type" value="Genomic_DNA"/>
</dbReference>
<proteinExistence type="predicted"/>